<proteinExistence type="predicted"/>
<organism evidence="2 3">
    <name type="scientific">Oceanobacillus caeni</name>
    <dbReference type="NCBI Taxonomy" id="405946"/>
    <lineage>
        <taxon>Bacteria</taxon>
        <taxon>Bacillati</taxon>
        <taxon>Bacillota</taxon>
        <taxon>Bacilli</taxon>
        <taxon>Bacillales</taxon>
        <taxon>Bacillaceae</taxon>
        <taxon>Oceanobacillus</taxon>
    </lineage>
</organism>
<dbReference type="RefSeq" id="WP_060667788.1">
    <property type="nucleotide sequence ID" value="NZ_LGTK01000005.1"/>
</dbReference>
<dbReference type="PANTHER" id="PTHR30363:SF60">
    <property type="entry name" value="HTH-TYPE TRANSCRIPTIONAL REGULATOR IOLR"/>
    <property type="match status" value="1"/>
</dbReference>
<dbReference type="Proteomes" id="UP000037854">
    <property type="component" value="Unassembled WGS sequence"/>
</dbReference>
<dbReference type="SMART" id="SM01134">
    <property type="entry name" value="DeoRC"/>
    <property type="match status" value="1"/>
</dbReference>
<dbReference type="GO" id="GO:0003677">
    <property type="term" value="F:DNA binding"/>
    <property type="evidence" value="ECO:0007669"/>
    <property type="project" value="UniProtKB-KW"/>
</dbReference>
<name>A0ABR5MMP2_9BACI</name>
<dbReference type="PANTHER" id="PTHR30363">
    <property type="entry name" value="HTH-TYPE TRANSCRIPTIONAL REGULATOR SRLR-RELATED"/>
    <property type="match status" value="1"/>
</dbReference>
<dbReference type="Pfam" id="PF00455">
    <property type="entry name" value="DeoRC"/>
    <property type="match status" value="1"/>
</dbReference>
<evidence type="ECO:0000313" key="3">
    <source>
        <dbReference type="Proteomes" id="UP000037854"/>
    </source>
</evidence>
<reference evidence="2 3" key="1">
    <citation type="submission" date="2015-07" db="EMBL/GenBank/DDBJ databases">
        <title>High-quality draft genome sequence of Oceanobacillus caeni HM6, a bacillus isolated from a human feces.</title>
        <authorList>
            <person name="Kumar J."/>
            <person name="Verma M.K."/>
            <person name="Pandey R."/>
            <person name="Bhambi M."/>
            <person name="Chauhan N."/>
        </authorList>
    </citation>
    <scope>NUCLEOTIDE SEQUENCE [LARGE SCALE GENOMIC DNA]</scope>
    <source>
        <strain evidence="2 3">HM6</strain>
    </source>
</reference>
<accession>A0ABR5MMP2</accession>
<sequence>FQEVYGGVSVDKSASTVPYVDRQIRNHKQKQSIAKAAAEFVQDGDIIFIDSGTTTVEMVEFVKEKELTVITNNVDFIIKALPYNNLSVFSTGGMLERKTNSFTSAENDELITSYNITKAFIASTGITIKNGVTNSLPLESGLKSTVVRESAENFLLVDSSKFDKAALTTYCQLNEINYLISDSIPEKYVRYAKENNMEVVITEK</sequence>
<keyword evidence="2" id="KW-0238">DNA-binding</keyword>
<dbReference type="InterPro" id="IPR014036">
    <property type="entry name" value="DeoR-like_C"/>
</dbReference>
<dbReference type="InterPro" id="IPR050313">
    <property type="entry name" value="Carb_Metab_HTH_regulators"/>
</dbReference>
<gene>
    <name evidence="2" type="ORF">AFL42_02855</name>
</gene>
<dbReference type="InterPro" id="IPR037171">
    <property type="entry name" value="NagB/RpiA_transferase-like"/>
</dbReference>
<protein>
    <submittedName>
        <fullName evidence="2">DNA-binding protein</fullName>
    </submittedName>
</protein>
<feature type="non-terminal residue" evidence="2">
    <location>
        <position position="1"/>
    </location>
</feature>
<dbReference type="Gene3D" id="3.40.50.1360">
    <property type="match status" value="1"/>
</dbReference>
<comment type="caution">
    <text evidence="2">The sequence shown here is derived from an EMBL/GenBank/DDBJ whole genome shotgun (WGS) entry which is preliminary data.</text>
</comment>
<keyword evidence="3" id="KW-1185">Reference proteome</keyword>
<evidence type="ECO:0000259" key="1">
    <source>
        <dbReference type="Pfam" id="PF00455"/>
    </source>
</evidence>
<dbReference type="SUPFAM" id="SSF100950">
    <property type="entry name" value="NagB/RpiA/CoA transferase-like"/>
    <property type="match status" value="1"/>
</dbReference>
<evidence type="ECO:0000313" key="2">
    <source>
        <dbReference type="EMBL" id="KPH77907.1"/>
    </source>
</evidence>
<dbReference type="EMBL" id="LGTK01000005">
    <property type="protein sequence ID" value="KPH77907.1"/>
    <property type="molecule type" value="Genomic_DNA"/>
</dbReference>
<feature type="domain" description="DeoR-like transcriptional repressor C-terminal sensor" evidence="1">
    <location>
        <begin position="26"/>
        <end position="183"/>
    </location>
</feature>